<keyword evidence="11" id="KW-1185">Reference proteome</keyword>
<organism evidence="11 12">
    <name type="scientific">Drosophila lebanonensis</name>
    <name type="common">Fruit fly</name>
    <name type="synonym">Scaptodrosophila lebanonensis</name>
    <dbReference type="NCBI Taxonomy" id="7225"/>
    <lineage>
        <taxon>Eukaryota</taxon>
        <taxon>Metazoa</taxon>
        <taxon>Ecdysozoa</taxon>
        <taxon>Arthropoda</taxon>
        <taxon>Hexapoda</taxon>
        <taxon>Insecta</taxon>
        <taxon>Pterygota</taxon>
        <taxon>Neoptera</taxon>
        <taxon>Endopterygota</taxon>
        <taxon>Diptera</taxon>
        <taxon>Brachycera</taxon>
        <taxon>Muscomorpha</taxon>
        <taxon>Ephydroidea</taxon>
        <taxon>Drosophilidae</taxon>
        <taxon>Scaptodrosophila</taxon>
    </lineage>
</organism>
<evidence type="ECO:0000259" key="10">
    <source>
        <dbReference type="Pfam" id="PF16901"/>
    </source>
</evidence>
<feature type="region of interest" description="Disordered" evidence="8">
    <location>
        <begin position="601"/>
        <end position="630"/>
    </location>
</feature>
<evidence type="ECO:0000313" key="11">
    <source>
        <dbReference type="Proteomes" id="UP000504634"/>
    </source>
</evidence>
<dbReference type="GO" id="GO:0005739">
    <property type="term" value="C:mitochondrion"/>
    <property type="evidence" value="ECO:0007669"/>
    <property type="project" value="TreeGrafter"/>
</dbReference>
<reference evidence="12" key="1">
    <citation type="submission" date="2025-08" db="UniProtKB">
        <authorList>
            <consortium name="RefSeq"/>
        </authorList>
    </citation>
    <scope>IDENTIFICATION</scope>
    <source>
        <strain evidence="12">11010-0011.00</strain>
        <tissue evidence="12">Whole body</tissue>
    </source>
</reference>
<feature type="domain" description="FAD dependent oxidoreductase" evidence="9">
    <location>
        <begin position="66"/>
        <end position="393"/>
    </location>
</feature>
<evidence type="ECO:0000256" key="7">
    <source>
        <dbReference type="RuleBase" id="RU361217"/>
    </source>
</evidence>
<feature type="region of interest" description="Disordered" evidence="8">
    <location>
        <begin position="654"/>
        <end position="678"/>
    </location>
</feature>
<dbReference type="AlphaFoldDB" id="A0A6J2TS46"/>
<dbReference type="Gene3D" id="3.50.50.60">
    <property type="entry name" value="FAD/NAD(P)-binding domain"/>
    <property type="match status" value="1"/>
</dbReference>
<sequence>MFMKVYTSIARTSIARTSIIRSSIRRSSTDSFWRNALHSGVRPLSCQKQLPSRQEHLHALTRTEFDVLIIGGGAAGCGCALDAAARGLKTALVEAADFASGYTSKSSKVIDGGPTALQNSIQSLDVAQLNLLRQAMKERAVMLKIAPHLNRPMPMLMPIYSGLNMPICWLGCKLYDMFAGSANIKGSHFLSKEATLDEFPLLRSKGLRGSVVYYDGQHDDARMCLALAITAAQQGATVVNHVEVIELIKQDGCCRSAGMRDVLTGKEFYVNSRMVINATGALTDLVRQMDDCKVQPIAAPSCTTMVSLPSYFGSPRYGLVSGNGSYNPSLVMLPWENHTLLGILNSDCEELTKEPAPTQAQVDCLLSQARKYLEENVELGNHHMRSAWMGIRPDVHWPYEHKYQKPTRPLQDYLVEVSDNNMITMAGGRWSTYRLMAAKAVDVAMECCPLEPEKPESNTSNLLLDGAHGWHGLLPVELMQCYDIQSDVAQHLADAYGSNAHHLLAESTPGSRRRLHCNFPYIEAEVQYAVRHEYACTVVDVLARRLRVAFVDAVATLHMLPRVLHIMSRMKDWSEHDQKLQLLLIQKFLCREMGLGSLVQPRSNVKRKQSVSSSEVDGPLRTPKAPRQLKTRQYSGLMAQPAYVEEPPIELPKKSVLSKSTSPSQQLSYRQRKQQLKRKRIQQQKQQHMCASNEVVLLPKKPVQQAIIRHKVCMTAKIKATPTPPSLPSPNASPTPLPTPLPTLLPPLTPSPKADSVGIKPTCRNNTTLRSQWRNLLIC</sequence>
<comment type="similarity">
    <text evidence="2 7">Belongs to the FAD-dependent glycerol-3-phosphate dehydrogenase family.</text>
</comment>
<gene>
    <name evidence="12" type="primary">LOC115626522</name>
</gene>
<keyword evidence="5" id="KW-0274">FAD</keyword>
<dbReference type="Proteomes" id="UP000504634">
    <property type="component" value="Unplaced"/>
</dbReference>
<dbReference type="InterPro" id="IPR036188">
    <property type="entry name" value="FAD/NAD-bd_sf"/>
</dbReference>
<dbReference type="InterPro" id="IPR031656">
    <property type="entry name" value="DAO_C"/>
</dbReference>
<dbReference type="EC" id="1.1.5.3" evidence="3 7"/>
<dbReference type="InterPro" id="IPR000447">
    <property type="entry name" value="G3P_DH_FAD-dep"/>
</dbReference>
<dbReference type="PRINTS" id="PR01001">
    <property type="entry name" value="FADG3PDH"/>
</dbReference>
<keyword evidence="6 7" id="KW-0560">Oxidoreductase</keyword>
<evidence type="ECO:0000256" key="8">
    <source>
        <dbReference type="SAM" id="MobiDB-lite"/>
    </source>
</evidence>
<evidence type="ECO:0000313" key="12">
    <source>
        <dbReference type="RefSeq" id="XP_030377762.1"/>
    </source>
</evidence>
<dbReference type="Gene3D" id="1.10.8.870">
    <property type="entry name" value="Alpha-glycerophosphate oxidase, cap domain"/>
    <property type="match status" value="1"/>
</dbReference>
<dbReference type="OrthoDB" id="264015at2759"/>
<feature type="domain" description="Alpha-glycerophosphate oxidase C-terminal" evidence="10">
    <location>
        <begin position="457"/>
        <end position="577"/>
    </location>
</feature>
<comment type="cofactor">
    <cofactor evidence="1 7">
        <name>FAD</name>
        <dbReference type="ChEBI" id="CHEBI:57692"/>
    </cofactor>
</comment>
<dbReference type="PROSITE" id="PS00977">
    <property type="entry name" value="FAD_G3PDH_1"/>
    <property type="match status" value="1"/>
</dbReference>
<evidence type="ECO:0000259" key="9">
    <source>
        <dbReference type="Pfam" id="PF01266"/>
    </source>
</evidence>
<dbReference type="RefSeq" id="XP_030377762.1">
    <property type="nucleotide sequence ID" value="XM_030521902.1"/>
</dbReference>
<dbReference type="GO" id="GO:0004368">
    <property type="term" value="F:glycerol-3-phosphate dehydrogenase (quinone) activity"/>
    <property type="evidence" value="ECO:0007669"/>
    <property type="project" value="UniProtKB-EC"/>
</dbReference>
<evidence type="ECO:0000256" key="2">
    <source>
        <dbReference type="ARBA" id="ARBA00007330"/>
    </source>
</evidence>
<dbReference type="Pfam" id="PF16901">
    <property type="entry name" value="DAO_C"/>
    <property type="match status" value="1"/>
</dbReference>
<accession>A0A6J2TS46</accession>
<name>A0A6J2TS46_DROLE</name>
<dbReference type="InterPro" id="IPR006076">
    <property type="entry name" value="FAD-dep_OxRdtase"/>
</dbReference>
<dbReference type="GeneID" id="115626522"/>
<dbReference type="PANTHER" id="PTHR11985:SF15">
    <property type="entry name" value="GLYCEROL-3-PHOSPHATE DEHYDROGENASE, MITOCHONDRIAL"/>
    <property type="match status" value="1"/>
</dbReference>
<evidence type="ECO:0000256" key="6">
    <source>
        <dbReference type="ARBA" id="ARBA00023002"/>
    </source>
</evidence>
<dbReference type="Pfam" id="PF01266">
    <property type="entry name" value="DAO"/>
    <property type="match status" value="1"/>
</dbReference>
<protein>
    <recommendedName>
        <fullName evidence="3 7">Glycerol-3-phosphate dehydrogenase</fullName>
        <ecNumber evidence="3 7">1.1.5.3</ecNumber>
    </recommendedName>
</protein>
<dbReference type="CTD" id="34776"/>
<dbReference type="GO" id="GO:0006072">
    <property type="term" value="P:glycerol-3-phosphate metabolic process"/>
    <property type="evidence" value="ECO:0007669"/>
    <property type="project" value="UniProtKB-UniRule"/>
</dbReference>
<dbReference type="PANTHER" id="PTHR11985">
    <property type="entry name" value="GLYCEROL-3-PHOSPHATE DEHYDROGENASE"/>
    <property type="match status" value="1"/>
</dbReference>
<evidence type="ECO:0000256" key="4">
    <source>
        <dbReference type="ARBA" id="ARBA00022630"/>
    </source>
</evidence>
<dbReference type="Gene3D" id="3.30.9.10">
    <property type="entry name" value="D-Amino Acid Oxidase, subunit A, domain 2"/>
    <property type="match status" value="1"/>
</dbReference>
<comment type="catalytic activity">
    <reaction evidence="7">
        <text>a quinone + sn-glycerol 3-phosphate = dihydroxyacetone phosphate + a quinol</text>
        <dbReference type="Rhea" id="RHEA:18977"/>
        <dbReference type="ChEBI" id="CHEBI:24646"/>
        <dbReference type="ChEBI" id="CHEBI:57597"/>
        <dbReference type="ChEBI" id="CHEBI:57642"/>
        <dbReference type="ChEBI" id="CHEBI:132124"/>
        <dbReference type="EC" id="1.1.5.3"/>
    </reaction>
</comment>
<keyword evidence="4 7" id="KW-0285">Flavoprotein</keyword>
<evidence type="ECO:0000256" key="5">
    <source>
        <dbReference type="ARBA" id="ARBA00022827"/>
    </source>
</evidence>
<dbReference type="InterPro" id="IPR038299">
    <property type="entry name" value="DAO_C_sf"/>
</dbReference>
<evidence type="ECO:0000256" key="3">
    <source>
        <dbReference type="ARBA" id="ARBA00013029"/>
    </source>
</evidence>
<dbReference type="SUPFAM" id="SSF51905">
    <property type="entry name" value="FAD/NAD(P)-binding domain"/>
    <property type="match status" value="1"/>
</dbReference>
<evidence type="ECO:0000256" key="1">
    <source>
        <dbReference type="ARBA" id="ARBA00001974"/>
    </source>
</evidence>
<proteinExistence type="inferred from homology"/>